<organism evidence="1 2">
    <name type="scientific">Xenopus laevis</name>
    <name type="common">African clawed frog</name>
    <dbReference type="NCBI Taxonomy" id="8355"/>
    <lineage>
        <taxon>Eukaryota</taxon>
        <taxon>Metazoa</taxon>
        <taxon>Chordata</taxon>
        <taxon>Craniata</taxon>
        <taxon>Vertebrata</taxon>
        <taxon>Euteleostomi</taxon>
        <taxon>Amphibia</taxon>
        <taxon>Batrachia</taxon>
        <taxon>Anura</taxon>
        <taxon>Pipoidea</taxon>
        <taxon>Pipidae</taxon>
        <taxon>Xenopodinae</taxon>
        <taxon>Xenopus</taxon>
        <taxon>Xenopus</taxon>
    </lineage>
</organism>
<proteinExistence type="predicted"/>
<name>A0A974DNB5_XENLA</name>
<dbReference type="EMBL" id="CM004468">
    <property type="protein sequence ID" value="OCT95113.1"/>
    <property type="molecule type" value="Genomic_DNA"/>
</dbReference>
<gene>
    <name evidence="1" type="ORF">XELAEV_18012798mg</name>
</gene>
<evidence type="ECO:0000313" key="2">
    <source>
        <dbReference type="Proteomes" id="UP000694892"/>
    </source>
</evidence>
<accession>A0A974DNB5</accession>
<evidence type="ECO:0000313" key="1">
    <source>
        <dbReference type="EMBL" id="OCT95113.1"/>
    </source>
</evidence>
<reference evidence="2" key="1">
    <citation type="journal article" date="2016" name="Nature">
        <title>Genome evolution in the allotetraploid frog Xenopus laevis.</title>
        <authorList>
            <person name="Session A.M."/>
            <person name="Uno Y."/>
            <person name="Kwon T."/>
            <person name="Chapman J.A."/>
            <person name="Toyoda A."/>
            <person name="Takahashi S."/>
            <person name="Fukui A."/>
            <person name="Hikosaka A."/>
            <person name="Suzuki A."/>
            <person name="Kondo M."/>
            <person name="van Heeringen S.J."/>
            <person name="Quigley I."/>
            <person name="Heinz S."/>
            <person name="Ogino H."/>
            <person name="Ochi H."/>
            <person name="Hellsten U."/>
            <person name="Lyons J.B."/>
            <person name="Simakov O."/>
            <person name="Putnam N."/>
            <person name="Stites J."/>
            <person name="Kuroki Y."/>
            <person name="Tanaka T."/>
            <person name="Michiue T."/>
            <person name="Watanabe M."/>
            <person name="Bogdanovic O."/>
            <person name="Lister R."/>
            <person name="Georgiou G."/>
            <person name="Paranjpe S.S."/>
            <person name="van Kruijsbergen I."/>
            <person name="Shu S."/>
            <person name="Carlson J."/>
            <person name="Kinoshita T."/>
            <person name="Ohta Y."/>
            <person name="Mawaribuchi S."/>
            <person name="Jenkins J."/>
            <person name="Grimwood J."/>
            <person name="Schmutz J."/>
            <person name="Mitros T."/>
            <person name="Mozaffari S.V."/>
            <person name="Suzuki Y."/>
            <person name="Haramoto Y."/>
            <person name="Yamamoto T.S."/>
            <person name="Takagi C."/>
            <person name="Heald R."/>
            <person name="Miller K."/>
            <person name="Haudenschild C."/>
            <person name="Kitzman J."/>
            <person name="Nakayama T."/>
            <person name="Izutsu Y."/>
            <person name="Robert J."/>
            <person name="Fortriede J."/>
            <person name="Burns K."/>
            <person name="Lotay V."/>
            <person name="Karimi K."/>
            <person name="Yasuoka Y."/>
            <person name="Dichmann D.S."/>
            <person name="Flajnik M.F."/>
            <person name="Houston D.W."/>
            <person name="Shendure J."/>
            <person name="DuPasquier L."/>
            <person name="Vize P.D."/>
            <person name="Zorn A.M."/>
            <person name="Ito M."/>
            <person name="Marcotte E.M."/>
            <person name="Wallingford J.B."/>
            <person name="Ito Y."/>
            <person name="Asashima M."/>
            <person name="Ueno N."/>
            <person name="Matsuda Y."/>
            <person name="Veenstra G.J."/>
            <person name="Fujiyama A."/>
            <person name="Harland R.M."/>
            <person name="Taira M."/>
            <person name="Rokhsar D.S."/>
        </authorList>
    </citation>
    <scope>NUCLEOTIDE SEQUENCE [LARGE SCALE GENOMIC DNA]</scope>
    <source>
        <strain evidence="2">J</strain>
    </source>
</reference>
<dbReference type="AlphaFoldDB" id="A0A974DNB5"/>
<protein>
    <submittedName>
        <fullName evidence="1">Uncharacterized protein</fullName>
    </submittedName>
</protein>
<sequence>MIIYLQGDLLIFPDRNTLLGRQHTAIRPAFLIQNPAATVLMLCISKRLNVIFQGILRGIFIKCETAIIRALGLIGIFFGQHCYLVAICINT</sequence>
<dbReference type="Proteomes" id="UP000694892">
    <property type="component" value="Chromosome 2L"/>
</dbReference>